<dbReference type="EMBL" id="NOII01000011">
    <property type="protein sequence ID" value="OYD56652.1"/>
    <property type="molecule type" value="Genomic_DNA"/>
</dbReference>
<dbReference type="CDD" id="cd07812">
    <property type="entry name" value="SRPBCC"/>
    <property type="match status" value="1"/>
</dbReference>
<organism evidence="1 2">
    <name type="scientific">Fictibacillus aquaticus</name>
    <dbReference type="NCBI Taxonomy" id="2021314"/>
    <lineage>
        <taxon>Bacteria</taxon>
        <taxon>Bacillati</taxon>
        <taxon>Bacillota</taxon>
        <taxon>Bacilli</taxon>
        <taxon>Bacillales</taxon>
        <taxon>Fictibacillaceae</taxon>
        <taxon>Fictibacillus</taxon>
    </lineage>
</organism>
<accession>A0A235F5Z5</accession>
<evidence type="ECO:0008006" key="3">
    <source>
        <dbReference type="Google" id="ProtNLM"/>
    </source>
</evidence>
<name>A0A235F5Z5_9BACL</name>
<evidence type="ECO:0000313" key="1">
    <source>
        <dbReference type="EMBL" id="OYD56652.1"/>
    </source>
</evidence>
<dbReference type="RefSeq" id="WP_094253667.1">
    <property type="nucleotide sequence ID" value="NZ_JBHLXL010000002.1"/>
</dbReference>
<protein>
    <recommendedName>
        <fullName evidence="3">SRPBCC family protein</fullName>
    </recommendedName>
</protein>
<dbReference type="InterPro" id="IPR019587">
    <property type="entry name" value="Polyketide_cyclase/dehydratase"/>
</dbReference>
<dbReference type="OrthoDB" id="2360771at2"/>
<dbReference type="Pfam" id="PF10604">
    <property type="entry name" value="Polyketide_cyc2"/>
    <property type="match status" value="1"/>
</dbReference>
<dbReference type="Proteomes" id="UP000215059">
    <property type="component" value="Unassembled WGS sequence"/>
</dbReference>
<evidence type="ECO:0000313" key="2">
    <source>
        <dbReference type="Proteomes" id="UP000215059"/>
    </source>
</evidence>
<proteinExistence type="predicted"/>
<dbReference type="InterPro" id="IPR023393">
    <property type="entry name" value="START-like_dom_sf"/>
</dbReference>
<comment type="caution">
    <text evidence="1">The sequence shown here is derived from an EMBL/GenBank/DDBJ whole genome shotgun (WGS) entry which is preliminary data.</text>
</comment>
<sequence>MITWRSEREIAVNIEEVWELFNDDQIQRIMPNVVEHVLLEKKPGMVGSNYKQSYKEGKRVETYVVTVLEFEETETRKHQKWSFVLGKAFEIEFSFTLTKLDEGRTRFLYEGQNKGINFLGRVLMKLGEKSNNKVVQDFMDTVEREALKQNIRT</sequence>
<reference evidence="1 2" key="1">
    <citation type="submission" date="2017-07" db="EMBL/GenBank/DDBJ databases">
        <title>Fictibacillus sp. nov. GDSW-R2A3 Genome sequencing and assembly.</title>
        <authorList>
            <person name="Mayilraj S."/>
        </authorList>
    </citation>
    <scope>NUCLEOTIDE SEQUENCE [LARGE SCALE GENOMIC DNA]</scope>
    <source>
        <strain evidence="1 2">GDSW-R2A3</strain>
    </source>
</reference>
<gene>
    <name evidence="1" type="ORF">CGZ90_16715</name>
</gene>
<dbReference type="AlphaFoldDB" id="A0A235F5Z5"/>
<dbReference type="SUPFAM" id="SSF55961">
    <property type="entry name" value="Bet v1-like"/>
    <property type="match status" value="1"/>
</dbReference>
<dbReference type="Gene3D" id="3.30.530.20">
    <property type="match status" value="1"/>
</dbReference>
<keyword evidence="2" id="KW-1185">Reference proteome</keyword>